<dbReference type="EMBL" id="SHKL01000001">
    <property type="protein sequence ID" value="RZT84938.1"/>
    <property type="molecule type" value="Genomic_DNA"/>
</dbReference>
<dbReference type="Proteomes" id="UP000291591">
    <property type="component" value="Unassembled WGS sequence"/>
</dbReference>
<accession>A0A4Q7UVH4</accession>
<dbReference type="InterPro" id="IPR009057">
    <property type="entry name" value="Homeodomain-like_sf"/>
</dbReference>
<dbReference type="GO" id="GO:0000976">
    <property type="term" value="F:transcription cis-regulatory region binding"/>
    <property type="evidence" value="ECO:0007669"/>
    <property type="project" value="TreeGrafter"/>
</dbReference>
<gene>
    <name evidence="5" type="ORF">EV383_1798</name>
</gene>
<comment type="caution">
    <text evidence="5">The sequence shown here is derived from an EMBL/GenBank/DDBJ whole genome shotgun (WGS) entry which is preliminary data.</text>
</comment>
<dbReference type="GO" id="GO:0003700">
    <property type="term" value="F:DNA-binding transcription factor activity"/>
    <property type="evidence" value="ECO:0007669"/>
    <property type="project" value="TreeGrafter"/>
</dbReference>
<dbReference type="Gene3D" id="1.10.357.10">
    <property type="entry name" value="Tetracycline Repressor, domain 2"/>
    <property type="match status" value="1"/>
</dbReference>
<dbReference type="PANTHER" id="PTHR30055">
    <property type="entry name" value="HTH-TYPE TRANSCRIPTIONAL REGULATOR RUTR"/>
    <property type="match status" value="1"/>
</dbReference>
<evidence type="ECO:0000256" key="2">
    <source>
        <dbReference type="PROSITE-ProRule" id="PRU00335"/>
    </source>
</evidence>
<dbReference type="InterPro" id="IPR041347">
    <property type="entry name" value="MftR_C"/>
</dbReference>
<organism evidence="5 6">
    <name type="scientific">Pseudonocardia sediminis</name>
    <dbReference type="NCBI Taxonomy" id="1397368"/>
    <lineage>
        <taxon>Bacteria</taxon>
        <taxon>Bacillati</taxon>
        <taxon>Actinomycetota</taxon>
        <taxon>Actinomycetes</taxon>
        <taxon>Pseudonocardiales</taxon>
        <taxon>Pseudonocardiaceae</taxon>
        <taxon>Pseudonocardia</taxon>
    </lineage>
</organism>
<dbReference type="RefSeq" id="WP_242622976.1">
    <property type="nucleotide sequence ID" value="NZ_SHKL01000001.1"/>
</dbReference>
<keyword evidence="1 2" id="KW-0238">DNA-binding</keyword>
<dbReference type="InterPro" id="IPR050109">
    <property type="entry name" value="HTH-type_TetR-like_transc_reg"/>
</dbReference>
<protein>
    <submittedName>
        <fullName evidence="5">TetR family transcriptional regulator</fullName>
    </submittedName>
</protein>
<sequence length="238" mass="25557">MTSTTSTPRVRTAPPKASGRGRRPMSDQWRGRQRLMISRAAIRLFRDRGVTETGVEQIAEVVGLSARTLFRYFRSKESCVEPVLSVSVDAFVATLRRWPAELSLEEHLVADHRSSDDAEAAADSEAALAVIGMSREEPALRAIWLVVYERAEPVLAEVLADHLDRPASDIAVRVQAAALSAALRITSEDLAASLVDGTGPIEPADRLARLSSAVHAATHGVLGAGATDRPTTDPTSGE</sequence>
<dbReference type="AlphaFoldDB" id="A0A4Q7UVH4"/>
<evidence type="ECO:0000259" key="4">
    <source>
        <dbReference type="PROSITE" id="PS50977"/>
    </source>
</evidence>
<dbReference type="InterPro" id="IPR001647">
    <property type="entry name" value="HTH_TetR"/>
</dbReference>
<feature type="domain" description="HTH tetR-type" evidence="4">
    <location>
        <begin position="31"/>
        <end position="91"/>
    </location>
</feature>
<evidence type="ECO:0000313" key="5">
    <source>
        <dbReference type="EMBL" id="RZT84938.1"/>
    </source>
</evidence>
<proteinExistence type="predicted"/>
<dbReference type="PROSITE" id="PS50977">
    <property type="entry name" value="HTH_TETR_2"/>
    <property type="match status" value="1"/>
</dbReference>
<keyword evidence="6" id="KW-1185">Reference proteome</keyword>
<reference evidence="5 6" key="1">
    <citation type="submission" date="2019-02" db="EMBL/GenBank/DDBJ databases">
        <title>Sequencing the genomes of 1000 actinobacteria strains.</title>
        <authorList>
            <person name="Klenk H.-P."/>
        </authorList>
    </citation>
    <scope>NUCLEOTIDE SEQUENCE [LARGE SCALE GENOMIC DNA]</scope>
    <source>
        <strain evidence="5 6">DSM 45779</strain>
    </source>
</reference>
<feature type="region of interest" description="Disordered" evidence="3">
    <location>
        <begin position="1"/>
        <end position="27"/>
    </location>
</feature>
<dbReference type="PRINTS" id="PR00455">
    <property type="entry name" value="HTHTETR"/>
</dbReference>
<evidence type="ECO:0000256" key="3">
    <source>
        <dbReference type="SAM" id="MobiDB-lite"/>
    </source>
</evidence>
<feature type="DNA-binding region" description="H-T-H motif" evidence="2">
    <location>
        <begin position="54"/>
        <end position="73"/>
    </location>
</feature>
<dbReference type="Pfam" id="PF00440">
    <property type="entry name" value="TetR_N"/>
    <property type="match status" value="1"/>
</dbReference>
<dbReference type="SUPFAM" id="SSF46689">
    <property type="entry name" value="Homeodomain-like"/>
    <property type="match status" value="1"/>
</dbReference>
<evidence type="ECO:0000256" key="1">
    <source>
        <dbReference type="ARBA" id="ARBA00023125"/>
    </source>
</evidence>
<dbReference type="Pfam" id="PF17754">
    <property type="entry name" value="TetR_C_14"/>
    <property type="match status" value="1"/>
</dbReference>
<dbReference type="PANTHER" id="PTHR30055:SF235">
    <property type="entry name" value="TRANSCRIPTIONAL REGULATORY PROTEIN"/>
    <property type="match status" value="1"/>
</dbReference>
<name>A0A4Q7UVH4_PSEST</name>
<evidence type="ECO:0000313" key="6">
    <source>
        <dbReference type="Proteomes" id="UP000291591"/>
    </source>
</evidence>